<dbReference type="PANTHER" id="PTHR43562">
    <property type="entry name" value="NAPA-TYPE SODIUM/HYDROGEN ANTIPORTER"/>
    <property type="match status" value="1"/>
</dbReference>
<feature type="transmembrane region" description="Helical" evidence="10">
    <location>
        <begin position="355"/>
        <end position="376"/>
    </location>
</feature>
<reference evidence="12 13" key="1">
    <citation type="journal article" date="2017" name="ISME J.">
        <title>Energy and carbon metabolisms in a deep terrestrial subsurface fluid microbial community.</title>
        <authorList>
            <person name="Momper L."/>
            <person name="Jungbluth S.P."/>
            <person name="Lee M.D."/>
            <person name="Amend J.P."/>
        </authorList>
    </citation>
    <scope>NUCLEOTIDE SEQUENCE [LARGE SCALE GENOMIC DNA]</scope>
    <source>
        <strain evidence="12">SURF_17</strain>
    </source>
</reference>
<evidence type="ECO:0000256" key="10">
    <source>
        <dbReference type="SAM" id="Phobius"/>
    </source>
</evidence>
<feature type="transmembrane region" description="Helical" evidence="10">
    <location>
        <begin position="59"/>
        <end position="79"/>
    </location>
</feature>
<dbReference type="EMBL" id="QZKI01000001">
    <property type="protein sequence ID" value="RJP75672.1"/>
    <property type="molecule type" value="Genomic_DNA"/>
</dbReference>
<evidence type="ECO:0000256" key="5">
    <source>
        <dbReference type="ARBA" id="ARBA00022989"/>
    </source>
</evidence>
<organism evidence="12 13">
    <name type="scientific">Candidatus Abyssobacteria bacterium SURF_17</name>
    <dbReference type="NCBI Taxonomy" id="2093361"/>
    <lineage>
        <taxon>Bacteria</taxon>
        <taxon>Pseudomonadati</taxon>
        <taxon>Candidatus Hydrogenedentota</taxon>
        <taxon>Candidatus Abyssobacteria</taxon>
    </lineage>
</organism>
<evidence type="ECO:0000256" key="6">
    <source>
        <dbReference type="ARBA" id="ARBA00023053"/>
    </source>
</evidence>
<evidence type="ECO:0000256" key="7">
    <source>
        <dbReference type="ARBA" id="ARBA00023065"/>
    </source>
</evidence>
<keyword evidence="3" id="KW-0050">Antiport</keyword>
<dbReference type="InterPro" id="IPR006153">
    <property type="entry name" value="Cation/H_exchanger_TM"/>
</dbReference>
<feature type="transmembrane region" description="Helical" evidence="10">
    <location>
        <begin position="91"/>
        <end position="114"/>
    </location>
</feature>
<feature type="domain" description="Cation/H+ exchanger transmembrane" evidence="11">
    <location>
        <begin position="14"/>
        <end position="369"/>
    </location>
</feature>
<protein>
    <submittedName>
        <fullName evidence="12">Cation:proton antiporter</fullName>
    </submittedName>
</protein>
<dbReference type="InterPro" id="IPR038770">
    <property type="entry name" value="Na+/solute_symporter_sf"/>
</dbReference>
<evidence type="ECO:0000259" key="11">
    <source>
        <dbReference type="Pfam" id="PF00999"/>
    </source>
</evidence>
<dbReference type="Proteomes" id="UP000285961">
    <property type="component" value="Unassembled WGS sequence"/>
</dbReference>
<keyword evidence="5 10" id="KW-1133">Transmembrane helix</keyword>
<evidence type="ECO:0000313" key="13">
    <source>
        <dbReference type="Proteomes" id="UP000285961"/>
    </source>
</evidence>
<evidence type="ECO:0000256" key="1">
    <source>
        <dbReference type="ARBA" id="ARBA00004141"/>
    </source>
</evidence>
<keyword evidence="4 10" id="KW-0812">Transmembrane</keyword>
<keyword evidence="8 10" id="KW-0472">Membrane</keyword>
<evidence type="ECO:0000256" key="8">
    <source>
        <dbReference type="ARBA" id="ARBA00023136"/>
    </source>
</evidence>
<feature type="transmembrane region" description="Helical" evidence="10">
    <location>
        <begin position="323"/>
        <end position="343"/>
    </location>
</feature>
<keyword evidence="6" id="KW-0915">Sodium</keyword>
<name>A0A419F9V8_9BACT</name>
<dbReference type="GO" id="GO:1902600">
    <property type="term" value="P:proton transmembrane transport"/>
    <property type="evidence" value="ECO:0007669"/>
    <property type="project" value="InterPro"/>
</dbReference>
<dbReference type="GO" id="GO:0016020">
    <property type="term" value="C:membrane"/>
    <property type="evidence" value="ECO:0007669"/>
    <property type="project" value="UniProtKB-SubCell"/>
</dbReference>
<feature type="transmembrane region" description="Helical" evidence="10">
    <location>
        <begin position="290"/>
        <end position="311"/>
    </location>
</feature>
<proteinExistence type="predicted"/>
<dbReference type="Pfam" id="PF00999">
    <property type="entry name" value="Na_H_Exchanger"/>
    <property type="match status" value="1"/>
</dbReference>
<keyword evidence="7" id="KW-0406">Ion transport</keyword>
<evidence type="ECO:0000256" key="4">
    <source>
        <dbReference type="ARBA" id="ARBA00022692"/>
    </source>
</evidence>
<feature type="transmembrane region" description="Helical" evidence="10">
    <location>
        <begin position="180"/>
        <end position="198"/>
    </location>
</feature>
<keyword evidence="9" id="KW-0739">Sodium transport</keyword>
<sequence length="410" mass="43903">MTETFSIAALWLALAMAATILANHLRISMALTEICVGVCAGAICEYFIGPESLGANVDWLRFLATSGAVLLTFLAGAELEPAVLRVKLKEVTVVGLVGFLAPFLGCAAVAYYALGWGRDASLLAGVALSTTSMAVVYAVMLETGFNRTEFGKGILGACFINDLGTVIALGLIFAPFTQKTVIFLAVSTIVIGTLPFVTRMLTRRYAHRTAAIRTKWVLLVLFGLGALALWSGSEAVLPAYIAGMVLAGAAAQDHHWVRRLRTLTIGFLTPFYFIRAGSLVSLPAILSAPFIFFCLLGGKVGSKIFGLYPVIAPFRQERNERWYYTLMMSTGLTFGTISALYGFSHGIVSREQYSFLVAVVIASAVVPTMIANFAFLPKHLLPEPAEPVLPQEAGALAAAVAEEEEGLQDE</sequence>
<keyword evidence="2" id="KW-0813">Transport</keyword>
<dbReference type="PANTHER" id="PTHR43562:SF3">
    <property type="entry name" value="SODIUM ION_PROTON EXCHANGER (EUROFUNG)"/>
    <property type="match status" value="1"/>
</dbReference>
<feature type="transmembrane region" description="Helical" evidence="10">
    <location>
        <begin position="153"/>
        <end position="174"/>
    </location>
</feature>
<comment type="subcellular location">
    <subcellularLocation>
        <location evidence="1">Membrane</location>
        <topology evidence="1">Multi-pass membrane protein</topology>
    </subcellularLocation>
</comment>
<evidence type="ECO:0000313" key="12">
    <source>
        <dbReference type="EMBL" id="RJP75672.1"/>
    </source>
</evidence>
<dbReference type="GO" id="GO:0006814">
    <property type="term" value="P:sodium ion transport"/>
    <property type="evidence" value="ECO:0007669"/>
    <property type="project" value="UniProtKB-KW"/>
</dbReference>
<evidence type="ECO:0000256" key="9">
    <source>
        <dbReference type="ARBA" id="ARBA00023201"/>
    </source>
</evidence>
<comment type="caution">
    <text evidence="12">The sequence shown here is derived from an EMBL/GenBank/DDBJ whole genome shotgun (WGS) entry which is preliminary data.</text>
</comment>
<evidence type="ECO:0000256" key="2">
    <source>
        <dbReference type="ARBA" id="ARBA00022448"/>
    </source>
</evidence>
<dbReference type="AlphaFoldDB" id="A0A419F9V8"/>
<feature type="transmembrane region" description="Helical" evidence="10">
    <location>
        <begin position="120"/>
        <end position="141"/>
    </location>
</feature>
<dbReference type="GO" id="GO:0015297">
    <property type="term" value="F:antiporter activity"/>
    <property type="evidence" value="ECO:0007669"/>
    <property type="project" value="UniProtKB-KW"/>
</dbReference>
<feature type="transmembrane region" description="Helical" evidence="10">
    <location>
        <begin position="210"/>
        <end position="229"/>
    </location>
</feature>
<accession>A0A419F9V8</accession>
<gene>
    <name evidence="12" type="ORF">C4532_00145</name>
</gene>
<dbReference type="Gene3D" id="1.20.1530.20">
    <property type="match status" value="1"/>
</dbReference>
<evidence type="ECO:0000256" key="3">
    <source>
        <dbReference type="ARBA" id="ARBA00022449"/>
    </source>
</evidence>